<protein>
    <submittedName>
        <fullName evidence="1">Uncharacterized protein</fullName>
    </submittedName>
</protein>
<organism evidence="1 2">
    <name type="scientific">Paenibacillus azoreducens</name>
    <dbReference type="NCBI Taxonomy" id="116718"/>
    <lineage>
        <taxon>Bacteria</taxon>
        <taxon>Bacillati</taxon>
        <taxon>Bacillota</taxon>
        <taxon>Bacilli</taxon>
        <taxon>Bacillales</taxon>
        <taxon>Paenibacillaceae</taxon>
        <taxon>Paenibacillus</taxon>
    </lineage>
</organism>
<dbReference type="AlphaFoldDB" id="A0A919YEE6"/>
<evidence type="ECO:0000313" key="2">
    <source>
        <dbReference type="Proteomes" id="UP000682811"/>
    </source>
</evidence>
<name>A0A919YEE6_9BACL</name>
<gene>
    <name evidence="1" type="ORF">J34TS1_23500</name>
</gene>
<comment type="caution">
    <text evidence="1">The sequence shown here is derived from an EMBL/GenBank/DDBJ whole genome shotgun (WGS) entry which is preliminary data.</text>
</comment>
<proteinExistence type="predicted"/>
<reference evidence="1 2" key="1">
    <citation type="submission" date="2021-03" db="EMBL/GenBank/DDBJ databases">
        <title>Antimicrobial resistance genes in bacteria isolated from Japanese honey, and their potential for conferring macrolide and lincosamide resistance in the American foulbrood pathogen Paenibacillus larvae.</title>
        <authorList>
            <person name="Okamoto M."/>
            <person name="Kumagai M."/>
            <person name="Kanamori H."/>
            <person name="Takamatsu D."/>
        </authorList>
    </citation>
    <scope>NUCLEOTIDE SEQUENCE [LARGE SCALE GENOMIC DNA]</scope>
    <source>
        <strain evidence="1 2">J34TS1</strain>
    </source>
</reference>
<dbReference type="Proteomes" id="UP000682811">
    <property type="component" value="Unassembled WGS sequence"/>
</dbReference>
<evidence type="ECO:0000313" key="1">
    <source>
        <dbReference type="EMBL" id="GIO47585.1"/>
    </source>
</evidence>
<keyword evidence="2" id="KW-1185">Reference proteome</keyword>
<sequence>MNYEPAELDDEALSKLREYEQQLSQAAGFPVVLVAYSDDPEE</sequence>
<dbReference type="EMBL" id="BORT01000009">
    <property type="protein sequence ID" value="GIO47585.1"/>
    <property type="molecule type" value="Genomic_DNA"/>
</dbReference>
<accession>A0A919YEE6</accession>
<dbReference type="RefSeq" id="WP_272880333.1">
    <property type="nucleotide sequence ID" value="NZ_AP025343.1"/>
</dbReference>